<proteinExistence type="predicted"/>
<feature type="region of interest" description="Disordered" evidence="1">
    <location>
        <begin position="521"/>
        <end position="547"/>
    </location>
</feature>
<dbReference type="GO" id="GO:0035556">
    <property type="term" value="P:intracellular signal transduction"/>
    <property type="evidence" value="ECO:0007669"/>
    <property type="project" value="InterPro"/>
</dbReference>
<evidence type="ECO:0000259" key="2">
    <source>
        <dbReference type="PROSITE" id="PS50125"/>
    </source>
</evidence>
<evidence type="ECO:0000313" key="3">
    <source>
        <dbReference type="EMBL" id="BBZ39595.1"/>
    </source>
</evidence>
<evidence type="ECO:0000256" key="1">
    <source>
        <dbReference type="SAM" id="MobiDB-lite"/>
    </source>
</evidence>
<dbReference type="AlphaFoldDB" id="A0A7I7YCY0"/>
<dbReference type="PROSITE" id="PS50125">
    <property type="entry name" value="GUANYLATE_CYCLASE_2"/>
    <property type="match status" value="1"/>
</dbReference>
<feature type="region of interest" description="Disordered" evidence="1">
    <location>
        <begin position="1"/>
        <end position="23"/>
    </location>
</feature>
<protein>
    <submittedName>
        <fullName evidence="3">Cyclase</fullName>
    </submittedName>
</protein>
<sequence length="575" mass="61682">MANSTGSRTCSGSPNQNPVTAFTQTDYDPALTRRATYRHASHRSVTVNKIAVVAPCIATLTTVPETSYAPCGDLSLAYQAFGDGPVELVFAGSFVSHVEMFWTLPEFNAFMDRLATFCRVLLFDKAGVGLSDPVRQVRTLDDRAAEIEAVMDAADFRDAVLFGVSEGGPAAMVFAATRPQRTRALILTGTIAYWGFAGWDDTERDPAELRAHFLPELGEDYTPSTQQLARWQGFGRAVRSAWGSGAALKILLPSVRSTRQLAMLERMSASPAMARATLEAVFRVDVRTVLPTITAPTLVIHAREDPVPVQGGRYLADHIPGARMLEVDGVDHVPFLTEPDKITTGIEEFLTGSRAAPPQSHRALRTVLFTDMVASTQHAAAAGDERWRAVLQRFGEMTAELTKRFGGTVVKSTGDGHLATFDGPTQAIRCAEALRVDAETLGIEIRAGVHTGECELLDSDIGGIAVHIAARILGHAGAGDILVSRTVRDLVVGSGLGFEDRGSVELRGVPGTWQLLAVSRHGPGPGSAESELAAMPTPGPQTAMRPSDRAVAVMAKRTPWILRGMARLAPPTGRR</sequence>
<dbReference type="Pfam" id="PF00561">
    <property type="entry name" value="Abhydrolase_1"/>
    <property type="match status" value="1"/>
</dbReference>
<evidence type="ECO:0000313" key="4">
    <source>
        <dbReference type="Proteomes" id="UP000467385"/>
    </source>
</evidence>
<dbReference type="SUPFAM" id="SSF55073">
    <property type="entry name" value="Nucleotide cyclase"/>
    <property type="match status" value="1"/>
</dbReference>
<keyword evidence="4" id="KW-1185">Reference proteome</keyword>
<dbReference type="SMART" id="SM00044">
    <property type="entry name" value="CYCc"/>
    <property type="match status" value="1"/>
</dbReference>
<dbReference type="EMBL" id="AP022613">
    <property type="protein sequence ID" value="BBZ39595.1"/>
    <property type="molecule type" value="Genomic_DNA"/>
</dbReference>
<name>A0A7I7YCY0_9MYCO</name>
<dbReference type="Gene3D" id="3.30.70.1230">
    <property type="entry name" value="Nucleotide cyclase"/>
    <property type="match status" value="1"/>
</dbReference>
<dbReference type="GO" id="GO:0009190">
    <property type="term" value="P:cyclic nucleotide biosynthetic process"/>
    <property type="evidence" value="ECO:0007669"/>
    <property type="project" value="InterPro"/>
</dbReference>
<dbReference type="Gene3D" id="3.40.50.1820">
    <property type="entry name" value="alpha/beta hydrolase"/>
    <property type="match status" value="1"/>
</dbReference>
<dbReference type="PANTHER" id="PTHR43433:SF8">
    <property type="entry name" value="BIFUNCTIONAL LIPASE_ADENYLATE CYCLASE LIPJ"/>
    <property type="match status" value="1"/>
</dbReference>
<gene>
    <name evidence="3" type="ORF">MCNS_26580</name>
</gene>
<dbReference type="Proteomes" id="UP000467385">
    <property type="component" value="Chromosome"/>
</dbReference>
<dbReference type="InterPro" id="IPR029787">
    <property type="entry name" value="Nucleotide_cyclase"/>
</dbReference>
<dbReference type="CDD" id="cd07302">
    <property type="entry name" value="CHD"/>
    <property type="match status" value="1"/>
</dbReference>
<dbReference type="Pfam" id="PF00211">
    <property type="entry name" value="Guanylate_cyc"/>
    <property type="match status" value="1"/>
</dbReference>
<dbReference type="GO" id="GO:0004016">
    <property type="term" value="F:adenylate cyclase activity"/>
    <property type="evidence" value="ECO:0007669"/>
    <property type="project" value="UniProtKB-ARBA"/>
</dbReference>
<dbReference type="InterPro" id="IPR001054">
    <property type="entry name" value="A/G_cyclase"/>
</dbReference>
<reference evidence="3 4" key="1">
    <citation type="journal article" date="2019" name="Emerg. Microbes Infect.">
        <title>Comprehensive subspecies identification of 175 nontuberculous mycobacteria species based on 7547 genomic profiles.</title>
        <authorList>
            <person name="Matsumoto Y."/>
            <person name="Kinjo T."/>
            <person name="Motooka D."/>
            <person name="Nabeya D."/>
            <person name="Jung N."/>
            <person name="Uechi K."/>
            <person name="Horii T."/>
            <person name="Iida T."/>
            <person name="Fujita J."/>
            <person name="Nakamura S."/>
        </authorList>
    </citation>
    <scope>NUCLEOTIDE SEQUENCE [LARGE SCALE GENOMIC DNA]</scope>
    <source>
        <strain evidence="3 4">JCM 14738</strain>
    </source>
</reference>
<dbReference type="InterPro" id="IPR050471">
    <property type="entry name" value="AB_hydrolase"/>
</dbReference>
<feature type="domain" description="Guanylate cyclase" evidence="2">
    <location>
        <begin position="366"/>
        <end position="473"/>
    </location>
</feature>
<dbReference type="InterPro" id="IPR029058">
    <property type="entry name" value="AB_hydrolase_fold"/>
</dbReference>
<dbReference type="SUPFAM" id="SSF53474">
    <property type="entry name" value="alpha/beta-Hydrolases"/>
    <property type="match status" value="1"/>
</dbReference>
<organism evidence="3 4">
    <name type="scientific">Mycobacterium conspicuum</name>
    <dbReference type="NCBI Taxonomy" id="44010"/>
    <lineage>
        <taxon>Bacteria</taxon>
        <taxon>Bacillati</taxon>
        <taxon>Actinomycetota</taxon>
        <taxon>Actinomycetes</taxon>
        <taxon>Mycobacteriales</taxon>
        <taxon>Mycobacteriaceae</taxon>
        <taxon>Mycobacterium</taxon>
    </lineage>
</organism>
<accession>A0A7I7YCY0</accession>
<dbReference type="PANTHER" id="PTHR43433">
    <property type="entry name" value="HYDROLASE, ALPHA/BETA FOLD FAMILY PROTEIN"/>
    <property type="match status" value="1"/>
</dbReference>
<dbReference type="InterPro" id="IPR000073">
    <property type="entry name" value="AB_hydrolase_1"/>
</dbReference>